<name>A0A365GYX3_9ACTN</name>
<dbReference type="Proteomes" id="UP000251891">
    <property type="component" value="Unassembled WGS sequence"/>
</dbReference>
<proteinExistence type="predicted"/>
<evidence type="ECO:0000313" key="2">
    <source>
        <dbReference type="Proteomes" id="UP000251891"/>
    </source>
</evidence>
<comment type="caution">
    <text evidence="1">The sequence shown here is derived from an EMBL/GenBank/DDBJ whole genome shotgun (WGS) entry which is preliminary data.</text>
</comment>
<evidence type="ECO:0000313" key="1">
    <source>
        <dbReference type="EMBL" id="RAY12027.1"/>
    </source>
</evidence>
<dbReference type="EMBL" id="QLYX01000015">
    <property type="protein sequence ID" value="RAY12027.1"/>
    <property type="molecule type" value="Genomic_DNA"/>
</dbReference>
<accession>A0A365GYX3</accession>
<evidence type="ECO:0008006" key="3">
    <source>
        <dbReference type="Google" id="ProtNLM"/>
    </source>
</evidence>
<gene>
    <name evidence="1" type="ORF">DPM19_27150</name>
</gene>
<dbReference type="RefSeq" id="WP_111870894.1">
    <property type="nucleotide sequence ID" value="NZ_QLYX01000015.1"/>
</dbReference>
<dbReference type="Gene3D" id="3.40.830.10">
    <property type="entry name" value="LigB-like"/>
    <property type="match status" value="2"/>
</dbReference>
<protein>
    <recommendedName>
        <fullName evidence="3">Extradiol ring-cleavage dioxygenase class III enzyme subunit B domain-containing protein</fullName>
    </recommendedName>
</protein>
<organism evidence="1 2">
    <name type="scientific">Actinomadura craniellae</name>
    <dbReference type="NCBI Taxonomy" id="2231787"/>
    <lineage>
        <taxon>Bacteria</taxon>
        <taxon>Bacillati</taxon>
        <taxon>Actinomycetota</taxon>
        <taxon>Actinomycetes</taxon>
        <taxon>Streptosporangiales</taxon>
        <taxon>Thermomonosporaceae</taxon>
        <taxon>Actinomadura</taxon>
    </lineage>
</organism>
<sequence length="225" mass="22641">MLIAAAVCPHPPLLVPEVAAQAAAELDGLRAACAEAVRRLVAAGPELIVVVGADELTREHPPGAAGGFHPYGLDLTVGTGPPVLPLSLTVGRWLLGSRPAAFHGVAADAPTSGCLRLGAELAARGRVAMLAMGDGTACRSRQAPGYLDERAEPYDAAVARALGTADAAALAALDPGLSRDLSAAGRAAWQVLAGAAGEGAFAAEVLADEAPYGVGYFVASWSHRP</sequence>
<dbReference type="SUPFAM" id="SSF53213">
    <property type="entry name" value="LigB-like"/>
    <property type="match status" value="1"/>
</dbReference>
<keyword evidence="2" id="KW-1185">Reference proteome</keyword>
<dbReference type="AlphaFoldDB" id="A0A365GYX3"/>
<dbReference type="OrthoDB" id="4543339at2"/>
<reference evidence="1 2" key="1">
    <citation type="submission" date="2018-06" db="EMBL/GenBank/DDBJ databases">
        <title>Actinomadura craniellae sp. nov. isolated from marine sponge Craniella sp.</title>
        <authorList>
            <person name="Li L."/>
            <person name="Xu Q.H."/>
            <person name="Lin H.W."/>
            <person name="Lu Y.H."/>
        </authorList>
    </citation>
    <scope>NUCLEOTIDE SEQUENCE [LARGE SCALE GENOMIC DNA]</scope>
    <source>
        <strain evidence="1 2">LHW63021</strain>
    </source>
</reference>